<dbReference type="GO" id="GO:0005524">
    <property type="term" value="F:ATP binding"/>
    <property type="evidence" value="ECO:0007669"/>
    <property type="project" value="UniProtKB-KW"/>
</dbReference>
<evidence type="ECO:0000256" key="1">
    <source>
        <dbReference type="ARBA" id="ARBA00004141"/>
    </source>
</evidence>
<feature type="compositionally biased region" description="Basic and acidic residues" evidence="8">
    <location>
        <begin position="143"/>
        <end position="157"/>
    </location>
</feature>
<evidence type="ECO:0000256" key="6">
    <source>
        <dbReference type="ARBA" id="ARBA00022989"/>
    </source>
</evidence>
<dbReference type="RefSeq" id="XP_024367765.1">
    <property type="nucleotide sequence ID" value="XM_024511997.2"/>
</dbReference>
<dbReference type="EnsemblPlants" id="Pp3c27_460V3.7">
    <property type="protein sequence ID" value="Pp3c27_460V3.7"/>
    <property type="gene ID" value="Pp3c27_460"/>
</dbReference>
<evidence type="ECO:0000259" key="10">
    <source>
        <dbReference type="PROSITE" id="PS50893"/>
    </source>
</evidence>
<reference evidence="11 13" key="2">
    <citation type="journal article" date="2018" name="Plant J.">
        <title>The Physcomitrella patens chromosome-scale assembly reveals moss genome structure and evolution.</title>
        <authorList>
            <person name="Lang D."/>
            <person name="Ullrich K.K."/>
            <person name="Murat F."/>
            <person name="Fuchs J."/>
            <person name="Jenkins J."/>
            <person name="Haas F.B."/>
            <person name="Piednoel M."/>
            <person name="Gundlach H."/>
            <person name="Van Bel M."/>
            <person name="Meyberg R."/>
            <person name="Vives C."/>
            <person name="Morata J."/>
            <person name="Symeonidi A."/>
            <person name="Hiss M."/>
            <person name="Muchero W."/>
            <person name="Kamisugi Y."/>
            <person name="Saleh O."/>
            <person name="Blanc G."/>
            <person name="Decker E.L."/>
            <person name="van Gessel N."/>
            <person name="Grimwood J."/>
            <person name="Hayes R.D."/>
            <person name="Graham S.W."/>
            <person name="Gunter L.E."/>
            <person name="McDaniel S.F."/>
            <person name="Hoernstein S.N.W."/>
            <person name="Larsson A."/>
            <person name="Li F.W."/>
            <person name="Perroud P.F."/>
            <person name="Phillips J."/>
            <person name="Ranjan P."/>
            <person name="Rokshar D.S."/>
            <person name="Rothfels C.J."/>
            <person name="Schneider L."/>
            <person name="Shu S."/>
            <person name="Stevenson D.W."/>
            <person name="Thummler F."/>
            <person name="Tillich M."/>
            <person name="Villarreal Aguilar J.C."/>
            <person name="Widiez T."/>
            <person name="Wong G.K."/>
            <person name="Wymore A."/>
            <person name="Zhang Y."/>
            <person name="Zimmer A.D."/>
            <person name="Quatrano R.S."/>
            <person name="Mayer K.F.X."/>
            <person name="Goodstein D."/>
            <person name="Casacuberta J.M."/>
            <person name="Vandepoele K."/>
            <person name="Reski R."/>
            <person name="Cuming A.C."/>
            <person name="Tuskan G.A."/>
            <person name="Maumus F."/>
            <person name="Salse J."/>
            <person name="Schmutz J."/>
            <person name="Rensing S.A."/>
        </authorList>
    </citation>
    <scope>NUCLEOTIDE SEQUENCE [LARGE SCALE GENOMIC DNA]</scope>
    <source>
        <strain evidence="12 13">cv. Gransden 2004</strain>
    </source>
</reference>
<dbReference type="Gramene" id="Pp3c27_460V3.5">
    <property type="protein sequence ID" value="Pp3c27_460V3.5"/>
    <property type="gene ID" value="Pp3c27_460"/>
</dbReference>
<keyword evidence="13" id="KW-1185">Reference proteome</keyword>
<keyword evidence="7 9" id="KW-0472">Membrane</keyword>
<dbReference type="FunFam" id="3.40.50.300:FF:004208">
    <property type="entry name" value="Predicted protein"/>
    <property type="match status" value="1"/>
</dbReference>
<dbReference type="Gramene" id="Pp3c27_460V3.7">
    <property type="protein sequence ID" value="Pp3c27_460V3.7"/>
    <property type="gene ID" value="Pp3c27_460"/>
</dbReference>
<feature type="domain" description="ABC transporter" evidence="10">
    <location>
        <begin position="1130"/>
        <end position="1372"/>
    </location>
</feature>
<dbReference type="Gramene" id="Pp3c27_460V3.1">
    <property type="protein sequence ID" value="Pp3c27_460V3.1"/>
    <property type="gene ID" value="Pp3c27_460"/>
</dbReference>
<dbReference type="Pfam" id="PF01061">
    <property type="entry name" value="ABC2_membrane"/>
    <property type="match status" value="2"/>
</dbReference>
<name>A0A2K1IA42_PHYPA</name>
<dbReference type="EnsemblPlants" id="Pp3c27_460V3.2">
    <property type="protein sequence ID" value="Pp3c27_460V3.2"/>
    <property type="gene ID" value="Pp3c27_460"/>
</dbReference>
<sequence>MADLESSDSTPKGTGDVDSRVSRPSLDSVSAVDVKQTRTSANLGRAPSNGERGQSTVYDNSGPTIRRQKSHSSARIQPLASTRMTDYQGIDIGGVSFDPRDLLEEGLGEWQDRARSLLTLKRSSSIASARASYRGLGQTPSLRFERQQSARPSHDSYGETEESTQGAVRYSTGDERDGDRFQFSEPSDDGTYGGHERLGLATPGFETPPGSNFLGAGLQHESRASDGEGNSQNLSRDFYANLADAPQASLIHLVSLYHQTLVRHGLVEEALSISSVLAGLQNQEESTERELELKGIDLLLKEGLLKYLLSIHPHLPPLPRQVVKFQGLTYSEKVKIEKGYETMFTKIKSLLGGPFTRLPVENMTLLKDVTGYLMPGTLTLVVGPPGSGKRTFLNIIGGRSTNPGGSLKGTVTYNGIDVHNTQCRRLAAVVPSVDVHLPSLTVRETLEFARDCTASFKTKHYSEELKVIMGEALKHGQDPKLEMNLSILSLKRVADRPVGSPMMPSLTASEQHHLTTAEMIAGIYPVYVFDQLNAGGVSEGMTFDLVSSVRIFTRVRQCSVLASTLQPSQEIFDLFDRIILLDGGQVMFQGPRQDALPYFESLGYLKPKHLSTSEFLSDVTTPEGVRYLQPGFTRLNREDFVASFLLSPTFRDIRRVVHSGDSVQEHWVQGHKPLGLGFTERRSNNTSGSTTAISTLVAGVIEKGGSLAEITMDHTSSVAPGDEVVAVGGAGGLLKYFKSNDRRANSSLEGGLAEAIDEVAEPVRLQLERPLDLAKEAKNCPYQFQNEYLLNFVPEVNLLLKREMKVLMRNRIGLRLRVGQVLIMSIYTGVVFFRVQDDPNQLVMNLKRSVFFISLLNITLINLGQLPALMEERAIYYKQQGARFFRPQSFLFSKILGALPISMLEATLWTLVVYFMTDLSVKDGGWHFWVYYVILSLTAINGASLVRFMAYFAPDRDAANAIIGILVALFIVFAGFLVPRFLVPKYWLWAYYIDPLQWATLALVLNEYNSKSYSLLCNEVPNLANIPQCIGRPTDTVGHAYLARGQFYTSNSWIAVAVAVLLGWIVLWNIGAYFAMAKKRHLSQALSPYMEKRLSWREQHQVKTRDEEWGQGESKLCLESIPITLSWHELSYEIMIPAIGRTQTVLNYVSGWGKPGEMVALAGGSGAGKTTLLNCLAGRKISPARLGGQILVNGYTRVRKTFAHVEGYVEDIMAYAPYMTVREGIEFSAAMRLSKKVQAKERKLLTDEVMKLMKIDHISNMILTLAGNEEVSKEQAVRLAIAIELAGNPSVLFLDGPTSGLDSHASRHIIECLKTIADTGRLVIVSIQLLNPWQLSVFNSIQLLKRGGETVYFGSPGANGESLLKYFEAIPGTPRCSLNKSPITYAIDVIGDRAADHKTPRDYAFEYRVSELALRNHIQLQILRRSKGDNGPELLESGYRAPYLVMAWEIMLKIQRMYWRNTSYNFGRMTGALALALILGTIYFNINPHTTVNMNVKSQSLFILCILLGISNAQNVIPQILRMTVTVEREQLTNQFNVLMYNAGWTLGEVPYLAVSTMIVCFVFCLMAQIAVDSAAHFFRFYFVLFEFCLAITFLGIFICVISPIPQVAATLVPIVIGFWTATAGSVVPKMMILKTVIWIFWTNPLQWALNALTSIAFFCDTNKPACLDSGRNLACLNDPTACPQCDCKRLDDARNAFLWTTLKVNRTLDHSRVPIDMLVLFLYCVFFRVATALAISYFQRKRLQMANKAHH</sequence>
<feature type="region of interest" description="Disordered" evidence="8">
    <location>
        <begin position="1"/>
        <end position="79"/>
    </location>
</feature>
<gene>
    <name evidence="12" type="primary">LOC112278459</name>
    <name evidence="11" type="ORF">PHYPA_030720</name>
</gene>
<dbReference type="SUPFAM" id="SSF52540">
    <property type="entry name" value="P-loop containing nucleoside triphosphate hydrolases"/>
    <property type="match status" value="2"/>
</dbReference>
<dbReference type="EnsemblPlants" id="Pp3c27_460V3.5">
    <property type="protein sequence ID" value="Pp3c27_460V3.5"/>
    <property type="gene ID" value="Pp3c27_460"/>
</dbReference>
<dbReference type="SMART" id="SM00382">
    <property type="entry name" value="AAA"/>
    <property type="match status" value="2"/>
</dbReference>
<dbReference type="GeneID" id="112278459"/>
<dbReference type="Pfam" id="PF00005">
    <property type="entry name" value="ABC_tran"/>
    <property type="match status" value="2"/>
</dbReference>
<dbReference type="KEGG" id="ppp:112278459"/>
<feature type="transmembrane region" description="Helical" evidence="9">
    <location>
        <begin position="1718"/>
        <end position="1739"/>
    </location>
</feature>
<feature type="transmembrane region" description="Helical" evidence="9">
    <location>
        <begin position="1608"/>
        <end position="1628"/>
    </location>
</feature>
<dbReference type="PROSITE" id="PS50893">
    <property type="entry name" value="ABC_TRANSPORTER_2"/>
    <property type="match status" value="2"/>
</dbReference>
<feature type="transmembrane region" description="Helical" evidence="9">
    <location>
        <begin position="928"/>
        <end position="946"/>
    </location>
</feature>
<evidence type="ECO:0000256" key="4">
    <source>
        <dbReference type="ARBA" id="ARBA00022741"/>
    </source>
</evidence>
<dbReference type="Proteomes" id="UP000006727">
    <property type="component" value="Chromosome 27"/>
</dbReference>
<feature type="transmembrane region" description="Helical" evidence="9">
    <location>
        <begin position="850"/>
        <end position="870"/>
    </location>
</feature>
<evidence type="ECO:0000313" key="12">
    <source>
        <dbReference type="EnsemblPlants" id="Pp3c27_460V3.1"/>
    </source>
</evidence>
<dbReference type="PANTHER" id="PTHR19241">
    <property type="entry name" value="ATP-BINDING CASSETTE TRANSPORTER"/>
    <property type="match status" value="1"/>
</dbReference>
<dbReference type="Gene3D" id="3.40.50.300">
    <property type="entry name" value="P-loop containing nucleotide triphosphate hydrolases"/>
    <property type="match status" value="2"/>
</dbReference>
<reference evidence="12" key="3">
    <citation type="submission" date="2020-12" db="UniProtKB">
        <authorList>
            <consortium name="EnsemblPlants"/>
        </authorList>
    </citation>
    <scope>IDENTIFICATION</scope>
</reference>
<feature type="transmembrane region" description="Helical" evidence="9">
    <location>
        <begin position="1053"/>
        <end position="1076"/>
    </location>
</feature>
<dbReference type="InterPro" id="IPR027417">
    <property type="entry name" value="P-loop_NTPase"/>
</dbReference>
<feature type="transmembrane region" description="Helical" evidence="9">
    <location>
        <begin position="1550"/>
        <end position="1572"/>
    </location>
</feature>
<evidence type="ECO:0000256" key="5">
    <source>
        <dbReference type="ARBA" id="ARBA00022840"/>
    </source>
</evidence>
<accession>A0A2K1IA42</accession>
<feature type="compositionally biased region" description="Basic and acidic residues" evidence="8">
    <location>
        <begin position="172"/>
        <end position="182"/>
    </location>
</feature>
<dbReference type="PaxDb" id="3218-PP1S280_39V6.1"/>
<feature type="transmembrane region" description="Helical" evidence="9">
    <location>
        <begin position="1466"/>
        <end position="1486"/>
    </location>
</feature>
<dbReference type="InterPro" id="IPR003439">
    <property type="entry name" value="ABC_transporter-like_ATP-bd"/>
</dbReference>
<feature type="transmembrane region" description="Helical" evidence="9">
    <location>
        <begin position="891"/>
        <end position="916"/>
    </location>
</feature>
<protein>
    <recommendedName>
        <fullName evidence="10">ABC transporter domain-containing protein</fullName>
    </recommendedName>
</protein>
<dbReference type="EMBL" id="ABEU02000027">
    <property type="protein sequence ID" value="PNR26146.1"/>
    <property type="molecule type" value="Genomic_DNA"/>
</dbReference>
<reference evidence="11 13" key="1">
    <citation type="journal article" date="2008" name="Science">
        <title>The Physcomitrella genome reveals evolutionary insights into the conquest of land by plants.</title>
        <authorList>
            <person name="Rensing S."/>
            <person name="Lang D."/>
            <person name="Zimmer A."/>
            <person name="Terry A."/>
            <person name="Salamov A."/>
            <person name="Shapiro H."/>
            <person name="Nishiyama T."/>
            <person name="Perroud P.-F."/>
            <person name="Lindquist E."/>
            <person name="Kamisugi Y."/>
            <person name="Tanahashi T."/>
            <person name="Sakakibara K."/>
            <person name="Fujita T."/>
            <person name="Oishi K."/>
            <person name="Shin-I T."/>
            <person name="Kuroki Y."/>
            <person name="Toyoda A."/>
            <person name="Suzuki Y."/>
            <person name="Hashimoto A."/>
            <person name="Yamaguchi K."/>
            <person name="Sugano A."/>
            <person name="Kohara Y."/>
            <person name="Fujiyama A."/>
            <person name="Anterola A."/>
            <person name="Aoki S."/>
            <person name="Ashton N."/>
            <person name="Barbazuk W.B."/>
            <person name="Barker E."/>
            <person name="Bennetzen J."/>
            <person name="Bezanilla M."/>
            <person name="Blankenship R."/>
            <person name="Cho S.H."/>
            <person name="Dutcher S."/>
            <person name="Estelle M."/>
            <person name="Fawcett J.A."/>
            <person name="Gundlach H."/>
            <person name="Hanada K."/>
            <person name="Heyl A."/>
            <person name="Hicks K.A."/>
            <person name="Hugh J."/>
            <person name="Lohr M."/>
            <person name="Mayer K."/>
            <person name="Melkozernov A."/>
            <person name="Murata T."/>
            <person name="Nelson D."/>
            <person name="Pils B."/>
            <person name="Prigge M."/>
            <person name="Reiss B."/>
            <person name="Renner T."/>
            <person name="Rombauts S."/>
            <person name="Rushton P."/>
            <person name="Sanderfoot A."/>
            <person name="Schween G."/>
            <person name="Shiu S.-H."/>
            <person name="Stueber K."/>
            <person name="Theodoulou F.L."/>
            <person name="Tu H."/>
            <person name="Van de Peer Y."/>
            <person name="Verrier P.J."/>
            <person name="Waters E."/>
            <person name="Wood A."/>
            <person name="Yang L."/>
            <person name="Cove D."/>
            <person name="Cuming A."/>
            <person name="Hasebe M."/>
            <person name="Lucas S."/>
            <person name="Mishler D.B."/>
            <person name="Reski R."/>
            <person name="Grigoriev I."/>
            <person name="Quatrano R.S."/>
            <person name="Boore J.L."/>
        </authorList>
    </citation>
    <scope>NUCLEOTIDE SEQUENCE [LARGE SCALE GENOMIC DNA]</scope>
    <source>
        <strain evidence="12 13">cv. Gransden 2004</strain>
    </source>
</reference>
<evidence type="ECO:0000256" key="7">
    <source>
        <dbReference type="ARBA" id="ARBA00023136"/>
    </source>
</evidence>
<comment type="subcellular location">
    <subcellularLocation>
        <location evidence="1">Membrane</location>
        <topology evidence="1">Multi-pass membrane protein</topology>
    </subcellularLocation>
</comment>
<proteinExistence type="predicted"/>
<evidence type="ECO:0000256" key="3">
    <source>
        <dbReference type="ARBA" id="ARBA00022692"/>
    </source>
</evidence>
<keyword evidence="3 9" id="KW-0812">Transmembrane</keyword>
<evidence type="ECO:0000256" key="2">
    <source>
        <dbReference type="ARBA" id="ARBA00022448"/>
    </source>
</evidence>
<dbReference type="InterPro" id="IPR003593">
    <property type="entry name" value="AAA+_ATPase"/>
</dbReference>
<dbReference type="Gramene" id="Pp3c27_460V3.2">
    <property type="protein sequence ID" value="Pp3c27_460V3.2"/>
    <property type="gene ID" value="Pp3c27_460"/>
</dbReference>
<dbReference type="OrthoDB" id="66620at2759"/>
<keyword evidence="6 9" id="KW-1133">Transmembrane helix</keyword>
<feature type="compositionally biased region" description="Polar residues" evidence="8">
    <location>
        <begin position="51"/>
        <end position="63"/>
    </location>
</feature>
<dbReference type="EnsemblPlants" id="Pp3c27_460V3.4">
    <property type="protein sequence ID" value="Pp3c27_460V3.4"/>
    <property type="gene ID" value="Pp3c27_460"/>
</dbReference>
<organism evidence="11">
    <name type="scientific">Physcomitrium patens</name>
    <name type="common">Spreading-leaved earth moss</name>
    <name type="synonym">Physcomitrella patens</name>
    <dbReference type="NCBI Taxonomy" id="3218"/>
    <lineage>
        <taxon>Eukaryota</taxon>
        <taxon>Viridiplantae</taxon>
        <taxon>Streptophyta</taxon>
        <taxon>Embryophyta</taxon>
        <taxon>Bryophyta</taxon>
        <taxon>Bryophytina</taxon>
        <taxon>Bryopsida</taxon>
        <taxon>Funariidae</taxon>
        <taxon>Funariales</taxon>
        <taxon>Funariaceae</taxon>
        <taxon>Physcomitrium</taxon>
    </lineage>
</organism>
<evidence type="ECO:0000313" key="11">
    <source>
        <dbReference type="EMBL" id="PNR26146.1"/>
    </source>
</evidence>
<dbReference type="Gramene" id="Pp3c27_460V3.4">
    <property type="protein sequence ID" value="Pp3c27_460V3.4"/>
    <property type="gene ID" value="Pp3c27_460"/>
</dbReference>
<feature type="domain" description="ABC transporter" evidence="10">
    <location>
        <begin position="345"/>
        <end position="608"/>
    </location>
</feature>
<evidence type="ECO:0000313" key="13">
    <source>
        <dbReference type="Proteomes" id="UP000006727"/>
    </source>
</evidence>
<dbReference type="GO" id="GO:0140359">
    <property type="term" value="F:ABC-type transporter activity"/>
    <property type="evidence" value="ECO:0007669"/>
    <property type="project" value="InterPro"/>
</dbReference>
<dbReference type="RefSeq" id="XP_073387983.1">
    <property type="nucleotide sequence ID" value="XM_073531882.1"/>
</dbReference>
<feature type="transmembrane region" description="Helical" evidence="9">
    <location>
        <begin position="1578"/>
        <end position="1601"/>
    </location>
</feature>
<keyword evidence="2" id="KW-0813">Transport</keyword>
<dbReference type="GO" id="GO:0005886">
    <property type="term" value="C:plasma membrane"/>
    <property type="evidence" value="ECO:0007669"/>
    <property type="project" value="UniProtKB-ARBA"/>
</dbReference>
<dbReference type="GO" id="GO:0016887">
    <property type="term" value="F:ATP hydrolysis activity"/>
    <property type="evidence" value="ECO:0007669"/>
    <property type="project" value="InterPro"/>
</dbReference>
<feature type="transmembrane region" description="Helical" evidence="9">
    <location>
        <begin position="958"/>
        <end position="978"/>
    </location>
</feature>
<dbReference type="InterPro" id="IPR013525">
    <property type="entry name" value="ABC2_TM"/>
</dbReference>
<keyword evidence="4" id="KW-0547">Nucleotide-binding</keyword>
<dbReference type="EnsemblPlants" id="Pp3c27_460V3.1">
    <property type="protein sequence ID" value="Pp3c27_460V3.1"/>
    <property type="gene ID" value="Pp3c27_460"/>
</dbReference>
<evidence type="ECO:0000256" key="9">
    <source>
        <dbReference type="SAM" id="Phobius"/>
    </source>
</evidence>
<keyword evidence="5" id="KW-0067">ATP-binding</keyword>
<evidence type="ECO:0000256" key="8">
    <source>
        <dbReference type="SAM" id="MobiDB-lite"/>
    </source>
</evidence>
<feature type="region of interest" description="Disordered" evidence="8">
    <location>
        <begin position="130"/>
        <end position="232"/>
    </location>
</feature>